<sequence length="475" mass="52872">MASKSKCRDVHFGADGHVGQRREAERGSHACEFMADADPTALSWYRRTVMAKGQRRKPRDAASAWTSSPVVCITCSTMLAAVVGSLIFAGFSFSLSLEMQPGVVVAGDATGKALSQPAGQPASARDEPHASPSTTSTTGLAPMTTKDLQAAPLPKDTQQKCTKVAFLRIQKTASTTFGQEIMSKMCGKTGQICSRSWERCARGMGKCSLPFGYYHLEYRYAREFVSGPGRGCVVTFLRDPVERIMSEYFMLREKHRQFLTFDQWDVHAADLPDLDSILGIKDVHQSFHQYLQHPGNPSRNRQTLYLLGFQRVRCNATRCGGDACICEQDDSGYPSKAYKWDEDGAVLLENAKDHLRTLDAFGITDCFDQSIKVIAPALGWDAEAALKLAKDNHALHVWRPVMEKARQIRPSGSARLVEGQRRLSFNGPGSNFWREFLHDDVRKEILAVNRLDADLLIFARKHFKEKHGIECTDEA</sequence>
<dbReference type="AlphaFoldDB" id="A0A813BZQ1"/>
<dbReference type="Proteomes" id="UP000601435">
    <property type="component" value="Unassembled WGS sequence"/>
</dbReference>
<name>A0A813BZQ1_9DINO</name>
<dbReference type="GO" id="GO:0017095">
    <property type="term" value="F:heparan sulfate 6-sulfotransferase activity"/>
    <property type="evidence" value="ECO:0007669"/>
    <property type="project" value="TreeGrafter"/>
</dbReference>
<proteinExistence type="predicted"/>
<dbReference type="InterPro" id="IPR027417">
    <property type="entry name" value="P-loop_NTPase"/>
</dbReference>
<gene>
    <name evidence="9" type="ORF">SNEC2469_LOCUS32796</name>
</gene>
<dbReference type="PANTHER" id="PTHR12812:SF0">
    <property type="entry name" value="HEPARAN-SULFATE 6-O-SULFOTRANSFERASE"/>
    <property type="match status" value="1"/>
</dbReference>
<dbReference type="PANTHER" id="PTHR12812">
    <property type="entry name" value="HEPARAN SULFATE 6-O-SULFOTRANSFERASE 3"/>
    <property type="match status" value="1"/>
</dbReference>
<keyword evidence="10" id="KW-1185">Reference proteome</keyword>
<comment type="subcellular location">
    <subcellularLocation>
        <location evidence="1">Membrane</location>
        <topology evidence="1">Single-pass membrane protein</topology>
    </subcellularLocation>
</comment>
<evidence type="ECO:0000256" key="8">
    <source>
        <dbReference type="SAM" id="Phobius"/>
    </source>
</evidence>
<evidence type="ECO:0000313" key="10">
    <source>
        <dbReference type="Proteomes" id="UP000601435"/>
    </source>
</evidence>
<evidence type="ECO:0000256" key="4">
    <source>
        <dbReference type="ARBA" id="ARBA00022989"/>
    </source>
</evidence>
<evidence type="ECO:0000256" key="1">
    <source>
        <dbReference type="ARBA" id="ARBA00004167"/>
    </source>
</evidence>
<keyword evidence="3 8" id="KW-0812">Transmembrane</keyword>
<keyword evidence="5 8" id="KW-0472">Membrane</keyword>
<evidence type="ECO:0000256" key="2">
    <source>
        <dbReference type="ARBA" id="ARBA00022679"/>
    </source>
</evidence>
<dbReference type="InterPro" id="IPR010635">
    <property type="entry name" value="Heparan_SO4-6-sulfoTrfase"/>
</dbReference>
<evidence type="ECO:0000313" key="9">
    <source>
        <dbReference type="EMBL" id="CAE7936534.1"/>
    </source>
</evidence>
<evidence type="ECO:0000256" key="5">
    <source>
        <dbReference type="ARBA" id="ARBA00023136"/>
    </source>
</evidence>
<dbReference type="GO" id="GO:0016020">
    <property type="term" value="C:membrane"/>
    <property type="evidence" value="ECO:0007669"/>
    <property type="project" value="UniProtKB-SubCell"/>
</dbReference>
<accession>A0A813BZQ1</accession>
<feature type="region of interest" description="Disordered" evidence="7">
    <location>
        <begin position="114"/>
        <end position="143"/>
    </location>
</feature>
<dbReference type="EMBL" id="CAJNJA010084141">
    <property type="protein sequence ID" value="CAE7936534.1"/>
    <property type="molecule type" value="Genomic_DNA"/>
</dbReference>
<evidence type="ECO:0000256" key="6">
    <source>
        <dbReference type="ARBA" id="ARBA00023180"/>
    </source>
</evidence>
<dbReference type="OrthoDB" id="406981at2759"/>
<feature type="transmembrane region" description="Helical" evidence="8">
    <location>
        <begin position="64"/>
        <end position="91"/>
    </location>
</feature>
<comment type="caution">
    <text evidence="9">The sequence shown here is derived from an EMBL/GenBank/DDBJ whole genome shotgun (WGS) entry which is preliminary data.</text>
</comment>
<keyword evidence="2" id="KW-0808">Transferase</keyword>
<evidence type="ECO:0000256" key="3">
    <source>
        <dbReference type="ARBA" id="ARBA00022692"/>
    </source>
</evidence>
<dbReference type="Gene3D" id="3.40.50.300">
    <property type="entry name" value="P-loop containing nucleotide triphosphate hydrolases"/>
    <property type="match status" value="1"/>
</dbReference>
<reference evidence="9" key="1">
    <citation type="submission" date="2021-02" db="EMBL/GenBank/DDBJ databases">
        <authorList>
            <person name="Dougan E. K."/>
            <person name="Rhodes N."/>
            <person name="Thang M."/>
            <person name="Chan C."/>
        </authorList>
    </citation>
    <scope>NUCLEOTIDE SEQUENCE</scope>
</reference>
<evidence type="ECO:0008006" key="11">
    <source>
        <dbReference type="Google" id="ProtNLM"/>
    </source>
</evidence>
<keyword evidence="4 8" id="KW-1133">Transmembrane helix</keyword>
<evidence type="ECO:0000256" key="7">
    <source>
        <dbReference type="SAM" id="MobiDB-lite"/>
    </source>
</evidence>
<organism evidence="9 10">
    <name type="scientific">Symbiodinium necroappetens</name>
    <dbReference type="NCBI Taxonomy" id="1628268"/>
    <lineage>
        <taxon>Eukaryota</taxon>
        <taxon>Sar</taxon>
        <taxon>Alveolata</taxon>
        <taxon>Dinophyceae</taxon>
        <taxon>Suessiales</taxon>
        <taxon>Symbiodiniaceae</taxon>
        <taxon>Symbiodinium</taxon>
    </lineage>
</organism>
<protein>
    <recommendedName>
        <fullName evidence="11">Sulfotransferase domain-containing protein</fullName>
    </recommendedName>
</protein>
<keyword evidence="6" id="KW-0325">Glycoprotein</keyword>